<proteinExistence type="predicted"/>
<accession>A0A6N2YD19</accession>
<gene>
    <name evidence="1" type="ORF">CSLFYP84_00097</name>
</gene>
<reference evidence="1" key="1">
    <citation type="submission" date="2019-11" db="EMBL/GenBank/DDBJ databases">
        <authorList>
            <person name="Feng L."/>
        </authorList>
    </citation>
    <scope>NUCLEOTIDE SEQUENCE</scope>
    <source>
        <strain evidence="1">CsymbiosumLFYP84</strain>
    </source>
</reference>
<protein>
    <submittedName>
        <fullName evidence="1">Uncharacterized protein</fullName>
    </submittedName>
</protein>
<dbReference type="AlphaFoldDB" id="A0A6N2YD19"/>
<dbReference type="EMBL" id="CACRUA010000001">
    <property type="protein sequence ID" value="VYT64077.1"/>
    <property type="molecule type" value="Genomic_DNA"/>
</dbReference>
<organism evidence="1">
    <name type="scientific">Clostridium symbiosum</name>
    <name type="common">Bacteroides symbiosus</name>
    <dbReference type="NCBI Taxonomy" id="1512"/>
    <lineage>
        <taxon>Bacteria</taxon>
        <taxon>Bacillati</taxon>
        <taxon>Bacillota</taxon>
        <taxon>Clostridia</taxon>
        <taxon>Lachnospirales</taxon>
        <taxon>Lachnospiraceae</taxon>
        <taxon>Otoolea</taxon>
    </lineage>
</organism>
<name>A0A6N2YD19_CLOSY</name>
<evidence type="ECO:0000313" key="1">
    <source>
        <dbReference type="EMBL" id="VYT64077.1"/>
    </source>
</evidence>
<sequence length="332" mass="37590">MKRVKAENYRNNDKDKGSGSPIHIERKVFDCGGYEWVIPAAYSDAQEINIDICRRIPVEALRSFRDKWGDKDRALLTQEQSALRNCDDPLRLPVKFSIEINGEEIRGSGWYKTVWQPDDSGEGNIRVKELLQLYGLAPDSAWLFYRAVFHWEREMADIKSMSLLLSSNRVTRPSGYRFTTAVNCAPFTVTVPHRCREKEYRLHILSCRCKTMDDLECGKPDMHRGESGLVFPKKYYVLEYRTESDGKSGEAAGSREDILTVHDCARPDSPIRNKTIVSSIAASVIGGAAGVAVLTQGETRAACSSMYFEEKPEIEWYVGIASVPFQPVQMEI</sequence>
<dbReference type="RefSeq" id="WP_021641034.1">
    <property type="nucleotide sequence ID" value="NZ_CACRUA010000001.1"/>
</dbReference>